<sequence length="517" mass="54232">MFASRSLLRWTVPLAMLAAATVTATPTAAVAETCVGVNVPVGGNIQAAIDARPAGTTYCLAAGLYRLTAPLRLKTGDTLWGAGPSPTSGTMLTGARVLTGWTASGANWYVAGALPAAYADGGKCEVLTTNLCQKREDVFRNSTQLLRVATLAELGPGKFFADYAANCVYVRDNPAAVTMQIGRTAQAIAVAGASNVVVRGLGVRYFASPSQVGAIELGQGWRVFSVETSYNHALGFRFLGNNASFTAGRTSYNGQLGGGVNGGRNFTIANVEVDHNNAQALYWVSDWESGGIKVTNGATGVVDQALVHDNFGIGLWADGQAGDPAVANSLRFTNSQILRNSADGVRFEISYNGKISGNTVNDNGCDLLGRRGPQNPAGLPDGAGIDVNSSISVTVSDNTVSRNHNAIGGQERRGRELHLQHLRVVNNTIDSTKCANGFGLALTGVVSDQKPDKPPYWGHAFDATGDNKFIGNDYKIPAADGGLNAPRYAWAGRYWDKWSTWIGADAQDAGGTAVVLP</sequence>
<dbReference type="Gene3D" id="2.160.20.10">
    <property type="entry name" value="Single-stranded right-handed beta-helix, Pectin lyase-like"/>
    <property type="match status" value="1"/>
</dbReference>
<dbReference type="SMART" id="SM00710">
    <property type="entry name" value="PbH1"/>
    <property type="match status" value="4"/>
</dbReference>
<evidence type="ECO:0000259" key="2">
    <source>
        <dbReference type="Pfam" id="PF13229"/>
    </source>
</evidence>
<reference evidence="4" key="1">
    <citation type="journal article" date="2019" name="Int. J. Syst. Evol. Microbiol.">
        <title>The Global Catalogue of Microorganisms (GCM) 10K type strain sequencing project: providing services to taxonomists for standard genome sequencing and annotation.</title>
        <authorList>
            <consortium name="The Broad Institute Genomics Platform"/>
            <consortium name="The Broad Institute Genome Sequencing Center for Infectious Disease"/>
            <person name="Wu L."/>
            <person name="Ma J."/>
        </authorList>
    </citation>
    <scope>NUCLEOTIDE SEQUENCE [LARGE SCALE GENOMIC DNA]</scope>
    <source>
        <strain evidence="4">CGMCC 4.7241</strain>
    </source>
</reference>
<organism evidence="3 4">
    <name type="scientific">Tenggerimyces flavus</name>
    <dbReference type="NCBI Taxonomy" id="1708749"/>
    <lineage>
        <taxon>Bacteria</taxon>
        <taxon>Bacillati</taxon>
        <taxon>Actinomycetota</taxon>
        <taxon>Actinomycetes</taxon>
        <taxon>Propionibacteriales</taxon>
        <taxon>Nocardioidaceae</taxon>
        <taxon>Tenggerimyces</taxon>
    </lineage>
</organism>
<dbReference type="InterPro" id="IPR011050">
    <property type="entry name" value="Pectin_lyase_fold/virulence"/>
</dbReference>
<comment type="caution">
    <text evidence="3">The sequence shown here is derived from an EMBL/GenBank/DDBJ whole genome shotgun (WGS) entry which is preliminary data.</text>
</comment>
<dbReference type="SUPFAM" id="SSF51126">
    <property type="entry name" value="Pectin lyase-like"/>
    <property type="match status" value="1"/>
</dbReference>
<keyword evidence="4" id="KW-1185">Reference proteome</keyword>
<keyword evidence="1" id="KW-0732">Signal</keyword>
<gene>
    <name evidence="3" type="ORF">ACFOUW_07630</name>
</gene>
<name>A0ABV7Y9G3_9ACTN</name>
<dbReference type="RefSeq" id="WP_205116954.1">
    <property type="nucleotide sequence ID" value="NZ_JAFBCM010000001.1"/>
</dbReference>
<feature type="domain" description="Right handed beta helix" evidence="2">
    <location>
        <begin position="222"/>
        <end position="400"/>
    </location>
</feature>
<evidence type="ECO:0000313" key="4">
    <source>
        <dbReference type="Proteomes" id="UP001595699"/>
    </source>
</evidence>
<dbReference type="Proteomes" id="UP001595699">
    <property type="component" value="Unassembled WGS sequence"/>
</dbReference>
<dbReference type="InterPro" id="IPR006626">
    <property type="entry name" value="PbH1"/>
</dbReference>
<feature type="signal peptide" evidence="1">
    <location>
        <begin position="1"/>
        <end position="24"/>
    </location>
</feature>
<dbReference type="Pfam" id="PF13229">
    <property type="entry name" value="Beta_helix"/>
    <property type="match status" value="1"/>
</dbReference>
<evidence type="ECO:0000313" key="3">
    <source>
        <dbReference type="EMBL" id="MFC3760704.1"/>
    </source>
</evidence>
<protein>
    <submittedName>
        <fullName evidence="3">Right-handed parallel beta-helix repeat-containing protein</fullName>
    </submittedName>
</protein>
<dbReference type="EMBL" id="JBHRZH010000006">
    <property type="protein sequence ID" value="MFC3760704.1"/>
    <property type="molecule type" value="Genomic_DNA"/>
</dbReference>
<dbReference type="InterPro" id="IPR039448">
    <property type="entry name" value="Beta_helix"/>
</dbReference>
<accession>A0ABV7Y9G3</accession>
<dbReference type="InterPro" id="IPR012334">
    <property type="entry name" value="Pectin_lyas_fold"/>
</dbReference>
<proteinExistence type="predicted"/>
<feature type="chain" id="PRO_5045219658" evidence="1">
    <location>
        <begin position="25"/>
        <end position="517"/>
    </location>
</feature>
<evidence type="ECO:0000256" key="1">
    <source>
        <dbReference type="SAM" id="SignalP"/>
    </source>
</evidence>